<reference evidence="2" key="1">
    <citation type="submission" date="2018-06" db="EMBL/GenBank/DDBJ databases">
        <title>Whole genome analysis of phage vB_ApiM_fHyAci03 infecting Acinetobacter pittii.</title>
        <authorList>
            <person name="Kiljunen S."/>
            <person name="Wicklund A."/>
            <person name="Skurnik M."/>
        </authorList>
    </citation>
    <scope>NUCLEOTIDE SEQUENCE [LARGE SCALE GENOMIC DNA]</scope>
</reference>
<sequence length="80" mass="9375">MRFTFSLSLAKFLCKYDDKYTYRKLRFKVGDIASPDSTDCVFAIVSYTGAVLRMATTYERAEILCDNNYRYVFEAKIKLK</sequence>
<evidence type="ECO:0000313" key="2">
    <source>
        <dbReference type="Proteomes" id="UP000255697"/>
    </source>
</evidence>
<name>A0A345AUY3_9CAUD</name>
<organism evidence="1 2">
    <name type="scientific">Acinetobacter phage vB_ApiM_fHyAci03</name>
    <dbReference type="NCBI Taxonomy" id="2269366"/>
    <lineage>
        <taxon>Viruses</taxon>
        <taxon>Duplodnaviria</taxon>
        <taxon>Heunggongvirae</taxon>
        <taxon>Uroviricota</taxon>
        <taxon>Caudoviricetes</taxon>
        <taxon>Pantevenvirales</taxon>
        <taxon>Straboviridae</taxon>
        <taxon>Twarogvirinae</taxon>
        <taxon>Lazarusvirus</taxon>
        <taxon>Lazarusvirus fhyacithree</taxon>
    </lineage>
</organism>
<protein>
    <submittedName>
        <fullName evidence="1">Uncharacterized protein</fullName>
    </submittedName>
</protein>
<dbReference type="Proteomes" id="UP000255697">
    <property type="component" value="Segment"/>
</dbReference>
<dbReference type="EMBL" id="MH460829">
    <property type="protein sequence ID" value="AXF40716.1"/>
    <property type="molecule type" value="Genomic_DNA"/>
</dbReference>
<accession>A0A345AUY3</accession>
<proteinExistence type="predicted"/>
<evidence type="ECO:0000313" key="1">
    <source>
        <dbReference type="EMBL" id="AXF40716.1"/>
    </source>
</evidence>
<gene>
    <name evidence="1" type="ORF">Ac3_152</name>
</gene>
<keyword evidence="2" id="KW-1185">Reference proteome</keyword>